<evidence type="ECO:0000256" key="3">
    <source>
        <dbReference type="ARBA" id="ARBA00022827"/>
    </source>
</evidence>
<dbReference type="EMBL" id="CP043494">
    <property type="protein sequence ID" value="WNG49552.1"/>
    <property type="molecule type" value="Genomic_DNA"/>
</dbReference>
<dbReference type="Gene3D" id="3.50.50.60">
    <property type="entry name" value="FAD/NAD(P)-binding domain"/>
    <property type="match status" value="2"/>
</dbReference>
<dbReference type="Gene3D" id="3.30.390.30">
    <property type="match status" value="1"/>
</dbReference>
<feature type="domain" description="FAD/NAD(P)-binding" evidence="5">
    <location>
        <begin position="4"/>
        <end position="310"/>
    </location>
</feature>
<evidence type="ECO:0000259" key="6">
    <source>
        <dbReference type="Pfam" id="PF14759"/>
    </source>
</evidence>
<protein>
    <submittedName>
        <fullName evidence="7">Pyridine nucleotide-disulfide oxidoreductase</fullName>
    </submittedName>
</protein>
<dbReference type="Proteomes" id="UP001611383">
    <property type="component" value="Chromosome"/>
</dbReference>
<evidence type="ECO:0000313" key="7">
    <source>
        <dbReference type="EMBL" id="WNG49552.1"/>
    </source>
</evidence>
<keyword evidence="2" id="KW-0285">Flavoprotein</keyword>
<dbReference type="Pfam" id="PF14759">
    <property type="entry name" value="Reductase_C"/>
    <property type="match status" value="1"/>
</dbReference>
<evidence type="ECO:0000256" key="2">
    <source>
        <dbReference type="ARBA" id="ARBA00022630"/>
    </source>
</evidence>
<dbReference type="PRINTS" id="PR00411">
    <property type="entry name" value="PNDRDTASEI"/>
</dbReference>
<reference evidence="7 8" key="1">
    <citation type="submission" date="2019-08" db="EMBL/GenBank/DDBJ databases">
        <title>Archangium and Cystobacter genomes.</title>
        <authorList>
            <person name="Chen I.-C.K."/>
            <person name="Wielgoss S."/>
        </authorList>
    </citation>
    <scope>NUCLEOTIDE SEQUENCE [LARGE SCALE GENOMIC DNA]</scope>
    <source>
        <strain evidence="7 8">Cbm 6</strain>
    </source>
</reference>
<dbReference type="PRINTS" id="PR00368">
    <property type="entry name" value="FADPNR"/>
</dbReference>
<dbReference type="InterPro" id="IPR016156">
    <property type="entry name" value="FAD/NAD-linked_Rdtase_dimer_sf"/>
</dbReference>
<organism evidence="7 8">
    <name type="scientific">Archangium minus</name>
    <dbReference type="NCBI Taxonomy" id="83450"/>
    <lineage>
        <taxon>Bacteria</taxon>
        <taxon>Pseudomonadati</taxon>
        <taxon>Myxococcota</taxon>
        <taxon>Myxococcia</taxon>
        <taxon>Myxococcales</taxon>
        <taxon>Cystobacterineae</taxon>
        <taxon>Archangiaceae</taxon>
        <taxon>Archangium</taxon>
    </lineage>
</organism>
<evidence type="ECO:0000256" key="1">
    <source>
        <dbReference type="ARBA" id="ARBA00001974"/>
    </source>
</evidence>
<dbReference type="InterPro" id="IPR036188">
    <property type="entry name" value="FAD/NAD-bd_sf"/>
</dbReference>
<evidence type="ECO:0000313" key="8">
    <source>
        <dbReference type="Proteomes" id="UP001611383"/>
    </source>
</evidence>
<dbReference type="PANTHER" id="PTHR43557">
    <property type="entry name" value="APOPTOSIS-INDUCING FACTOR 1"/>
    <property type="match status" value="1"/>
</dbReference>
<accession>A0ABY9X2B5</accession>
<name>A0ABY9X2B5_9BACT</name>
<dbReference type="InterPro" id="IPR050446">
    <property type="entry name" value="FAD-oxidoreductase/Apoptosis"/>
</dbReference>
<dbReference type="SUPFAM" id="SSF55424">
    <property type="entry name" value="FAD/NAD-linked reductases, dimerisation (C-terminal) domain"/>
    <property type="match status" value="1"/>
</dbReference>
<evidence type="ECO:0000259" key="5">
    <source>
        <dbReference type="Pfam" id="PF07992"/>
    </source>
</evidence>
<dbReference type="InterPro" id="IPR023753">
    <property type="entry name" value="FAD/NAD-binding_dom"/>
</dbReference>
<keyword evidence="4" id="KW-0560">Oxidoreductase</keyword>
<proteinExistence type="predicted"/>
<comment type="cofactor">
    <cofactor evidence="1">
        <name>FAD</name>
        <dbReference type="ChEBI" id="CHEBI:57692"/>
    </cofactor>
</comment>
<dbReference type="RefSeq" id="WP_395807579.1">
    <property type="nucleotide sequence ID" value="NZ_CP043494.1"/>
</dbReference>
<dbReference type="PANTHER" id="PTHR43557:SF2">
    <property type="entry name" value="RIESKE DOMAIN-CONTAINING PROTEIN-RELATED"/>
    <property type="match status" value="1"/>
</dbReference>
<dbReference type="SUPFAM" id="SSF51905">
    <property type="entry name" value="FAD/NAD(P)-binding domain"/>
    <property type="match status" value="1"/>
</dbReference>
<dbReference type="Pfam" id="PF07992">
    <property type="entry name" value="Pyr_redox_2"/>
    <property type="match status" value="1"/>
</dbReference>
<dbReference type="InterPro" id="IPR028202">
    <property type="entry name" value="Reductase_C"/>
</dbReference>
<keyword evidence="8" id="KW-1185">Reference proteome</keyword>
<keyword evidence="3" id="KW-0274">FAD</keyword>
<gene>
    <name evidence="7" type="ORF">F0U60_39600</name>
</gene>
<sequence length="414" mass="44572">MEERIIIVGAGQAGGELAAGLRKQGYKGRVLLLGDEAHPPYQRPPLSKGFLQGKVALTDLYLKPLATYERFDIELKTGTRVEAIDRSTREISLGDGSRLAYDKLVLATGGRARPLNLPGLEGARLENLFSVRSISDIEAMRGKFVPGNRLIIIGGGYVGLEVAAVAVQLGLRVTLLEAAPRLLPRVTGPEVSSFIEQLHRERGVEFRLSCEVRDLELDEARRQVRGVSLACRGVPERLEADLVLVGIGLIPNTELASAAGLAVDNGIVVDEYACTADPAILAIGDCANQPSAYTGGRIRLESVPNAIEHARVAAATLMGKMEPYAAIPWFWSDQYGLKLQMVGLSTGYEQCVTRGAVEGKEFSAFYLKDRRVIAADVIGRPAEFMAAKRLVSSRAEVDITRLGDAAVPLNSLAA</sequence>
<evidence type="ECO:0000256" key="4">
    <source>
        <dbReference type="ARBA" id="ARBA00023002"/>
    </source>
</evidence>
<feature type="domain" description="Reductase C-terminal" evidence="6">
    <location>
        <begin position="329"/>
        <end position="413"/>
    </location>
</feature>